<protein>
    <submittedName>
        <fullName evidence="1">Uncharacterized protein</fullName>
    </submittedName>
</protein>
<dbReference type="RefSeq" id="WP_090215912.1">
    <property type="nucleotide sequence ID" value="NZ_FOYO01000001.1"/>
</dbReference>
<dbReference type="SUPFAM" id="SSF50494">
    <property type="entry name" value="Trypsin-like serine proteases"/>
    <property type="match status" value="1"/>
</dbReference>
<dbReference type="EMBL" id="FOYO01000001">
    <property type="protein sequence ID" value="SFR45128.1"/>
    <property type="molecule type" value="Genomic_DNA"/>
</dbReference>
<dbReference type="STRING" id="670154.SAMN04488002_1921"/>
<dbReference type="AlphaFoldDB" id="A0A1I6GSH0"/>
<sequence length="391" mass="41896">MADPVEEALDLIASKSALQGEENADLRARLIEKAYHQRSLDREFEISVRKQDFAEKTFWQNTPLVVALTGVIAVGANFAAGYFRAEQDLTGLLTKVEFEAALASNAATEALARDNERELLKAELQDNLADAAAARNERLKEVEFQYSVLSQLVDEPNEKTRARLLLFYIRAGALKGLDVEQLSAMAETSIRNTGGDPSAPMGVPSRQAISTAADATTRIQFSGSSGQTGFCTAVNISADYVLAPSICDNNYLGGSHPFSAALAEGDDFVRLKKVWNDDATALSILKREIAGGEPVSLVWNSIRVPSIGEAIYFVAWDNQTGGKLSRTCSVTGFDTDQFSLTHDCDTGPGVAGALLLAVSDDAPVGVQLGQNSEGGYGASLGSIRDQLAQFF</sequence>
<evidence type="ECO:0000313" key="2">
    <source>
        <dbReference type="Proteomes" id="UP000199658"/>
    </source>
</evidence>
<dbReference type="InterPro" id="IPR009003">
    <property type="entry name" value="Peptidase_S1_PA"/>
</dbReference>
<proteinExistence type="predicted"/>
<reference evidence="2" key="1">
    <citation type="submission" date="2016-10" db="EMBL/GenBank/DDBJ databases">
        <authorList>
            <person name="Varghese N."/>
            <person name="Submissions S."/>
        </authorList>
    </citation>
    <scope>NUCLEOTIDE SEQUENCE [LARGE SCALE GENOMIC DNA]</scope>
    <source>
        <strain evidence="2">DSM 26921</strain>
    </source>
</reference>
<dbReference type="OrthoDB" id="8448378at2"/>
<accession>A0A1I6GSH0</accession>
<dbReference type="Proteomes" id="UP000199658">
    <property type="component" value="Unassembled WGS sequence"/>
</dbReference>
<keyword evidence="2" id="KW-1185">Reference proteome</keyword>
<name>A0A1I6GSH0_9RHOB</name>
<organism evidence="1 2">
    <name type="scientific">Litoreibacter janthinus</name>
    <dbReference type="NCBI Taxonomy" id="670154"/>
    <lineage>
        <taxon>Bacteria</taxon>
        <taxon>Pseudomonadati</taxon>
        <taxon>Pseudomonadota</taxon>
        <taxon>Alphaproteobacteria</taxon>
        <taxon>Rhodobacterales</taxon>
        <taxon>Roseobacteraceae</taxon>
        <taxon>Litoreibacter</taxon>
    </lineage>
</organism>
<evidence type="ECO:0000313" key="1">
    <source>
        <dbReference type="EMBL" id="SFR45128.1"/>
    </source>
</evidence>
<gene>
    <name evidence="1" type="ORF">SAMN04488002_1921</name>
</gene>